<evidence type="ECO:0000256" key="4">
    <source>
        <dbReference type="ARBA" id="ARBA00023163"/>
    </source>
</evidence>
<dbReference type="RefSeq" id="WP_133999268.1">
    <property type="nucleotide sequence ID" value="NZ_SODV01000002.1"/>
</dbReference>
<keyword evidence="4" id="KW-0804">Transcription</keyword>
<keyword evidence="3" id="KW-0238">DNA-binding</keyword>
<dbReference type="EMBL" id="SODV01000002">
    <property type="protein sequence ID" value="TDW97291.1"/>
    <property type="molecule type" value="Genomic_DNA"/>
</dbReference>
<dbReference type="GO" id="GO:0003677">
    <property type="term" value="F:DNA binding"/>
    <property type="evidence" value="ECO:0007669"/>
    <property type="project" value="UniProtKB-KW"/>
</dbReference>
<feature type="domain" description="HTH lysR-type" evidence="5">
    <location>
        <begin position="1"/>
        <end position="58"/>
    </location>
</feature>
<dbReference type="CDD" id="cd08414">
    <property type="entry name" value="PBP2_LTTR_aromatics_like"/>
    <property type="match status" value="1"/>
</dbReference>
<dbReference type="PROSITE" id="PS50931">
    <property type="entry name" value="HTH_LYSR"/>
    <property type="match status" value="1"/>
</dbReference>
<comment type="caution">
    <text evidence="6">The sequence shown here is derived from an EMBL/GenBank/DDBJ whole genome shotgun (WGS) entry which is preliminary data.</text>
</comment>
<sequence>MDIRQLTYFRTVAEELHFNRAAQKLFIAQPALSRQVKALEEELGVRLLERDRRNVSLTPAGAYLLQATTPLLSQLADIAHRVKLVADGLDGELRIGYTGSCVNTVLPRVLPALNRQYPRIQTYLNEMTSAAQLEALKSGELDIGFLRNPPPYPLWDTQPVWKEPFYLVVPLAHPLTARSFKSLQQVASERFILPPRHDGELYHEHILGICTEAGLHPLVAHESTHGHTIVKLVESGLGISILPETFRRLYRHTVKFLPLRHTQRQAELTAVWVKDSRNAALEKFVGMIKLIKREGGR</sequence>
<name>A0A4R8DHT9_9BACT</name>
<accession>A0A4R8DHT9</accession>
<protein>
    <submittedName>
        <fullName evidence="6">LysR family transcriptional regulator</fullName>
    </submittedName>
</protein>
<keyword evidence="2" id="KW-0805">Transcription regulation</keyword>
<dbReference type="SUPFAM" id="SSF46785">
    <property type="entry name" value="Winged helix' DNA-binding domain"/>
    <property type="match status" value="1"/>
</dbReference>
<evidence type="ECO:0000313" key="6">
    <source>
        <dbReference type="EMBL" id="TDW97291.1"/>
    </source>
</evidence>
<keyword evidence="7" id="KW-1185">Reference proteome</keyword>
<evidence type="ECO:0000256" key="1">
    <source>
        <dbReference type="ARBA" id="ARBA00009437"/>
    </source>
</evidence>
<dbReference type="InterPro" id="IPR036390">
    <property type="entry name" value="WH_DNA-bd_sf"/>
</dbReference>
<dbReference type="Gene3D" id="1.10.10.10">
    <property type="entry name" value="Winged helix-like DNA-binding domain superfamily/Winged helix DNA-binding domain"/>
    <property type="match status" value="1"/>
</dbReference>
<proteinExistence type="inferred from homology"/>
<dbReference type="Pfam" id="PF00126">
    <property type="entry name" value="HTH_1"/>
    <property type="match status" value="1"/>
</dbReference>
<dbReference type="PRINTS" id="PR00039">
    <property type="entry name" value="HTHLYSR"/>
</dbReference>
<dbReference type="Proteomes" id="UP000294498">
    <property type="component" value="Unassembled WGS sequence"/>
</dbReference>
<organism evidence="6 7">
    <name type="scientific">Dinghuibacter silviterrae</name>
    <dbReference type="NCBI Taxonomy" id="1539049"/>
    <lineage>
        <taxon>Bacteria</taxon>
        <taxon>Pseudomonadati</taxon>
        <taxon>Bacteroidota</taxon>
        <taxon>Chitinophagia</taxon>
        <taxon>Chitinophagales</taxon>
        <taxon>Chitinophagaceae</taxon>
        <taxon>Dinghuibacter</taxon>
    </lineage>
</organism>
<dbReference type="GO" id="GO:0003700">
    <property type="term" value="F:DNA-binding transcription factor activity"/>
    <property type="evidence" value="ECO:0007669"/>
    <property type="project" value="InterPro"/>
</dbReference>
<comment type="similarity">
    <text evidence="1">Belongs to the LysR transcriptional regulatory family.</text>
</comment>
<dbReference type="InterPro" id="IPR005119">
    <property type="entry name" value="LysR_subst-bd"/>
</dbReference>
<dbReference type="InterPro" id="IPR000847">
    <property type="entry name" value="LysR_HTH_N"/>
</dbReference>
<evidence type="ECO:0000313" key="7">
    <source>
        <dbReference type="Proteomes" id="UP000294498"/>
    </source>
</evidence>
<dbReference type="GO" id="GO:0032993">
    <property type="term" value="C:protein-DNA complex"/>
    <property type="evidence" value="ECO:0007669"/>
    <property type="project" value="TreeGrafter"/>
</dbReference>
<dbReference type="FunFam" id="1.10.10.10:FF:000001">
    <property type="entry name" value="LysR family transcriptional regulator"/>
    <property type="match status" value="1"/>
</dbReference>
<gene>
    <name evidence="6" type="ORF">EDB95_5138</name>
</gene>
<reference evidence="6 7" key="1">
    <citation type="submission" date="2019-03" db="EMBL/GenBank/DDBJ databases">
        <title>Genomic Encyclopedia of Type Strains, Phase IV (KMG-IV): sequencing the most valuable type-strain genomes for metagenomic binning, comparative biology and taxonomic classification.</title>
        <authorList>
            <person name="Goeker M."/>
        </authorList>
    </citation>
    <scope>NUCLEOTIDE SEQUENCE [LARGE SCALE GENOMIC DNA]</scope>
    <source>
        <strain evidence="6 7">DSM 100059</strain>
    </source>
</reference>
<dbReference type="SUPFAM" id="SSF53850">
    <property type="entry name" value="Periplasmic binding protein-like II"/>
    <property type="match status" value="1"/>
</dbReference>
<dbReference type="Gene3D" id="3.40.190.10">
    <property type="entry name" value="Periplasmic binding protein-like II"/>
    <property type="match status" value="2"/>
</dbReference>
<evidence type="ECO:0000256" key="2">
    <source>
        <dbReference type="ARBA" id="ARBA00023015"/>
    </source>
</evidence>
<dbReference type="Pfam" id="PF03466">
    <property type="entry name" value="LysR_substrate"/>
    <property type="match status" value="1"/>
</dbReference>
<dbReference type="PANTHER" id="PTHR30346">
    <property type="entry name" value="TRANSCRIPTIONAL DUAL REGULATOR HCAR-RELATED"/>
    <property type="match status" value="1"/>
</dbReference>
<evidence type="ECO:0000259" key="5">
    <source>
        <dbReference type="PROSITE" id="PS50931"/>
    </source>
</evidence>
<dbReference type="PANTHER" id="PTHR30346:SF0">
    <property type="entry name" value="HCA OPERON TRANSCRIPTIONAL ACTIVATOR HCAR"/>
    <property type="match status" value="1"/>
</dbReference>
<dbReference type="AlphaFoldDB" id="A0A4R8DHT9"/>
<evidence type="ECO:0000256" key="3">
    <source>
        <dbReference type="ARBA" id="ARBA00023125"/>
    </source>
</evidence>
<dbReference type="OrthoDB" id="9803735at2"/>
<dbReference type="InterPro" id="IPR036388">
    <property type="entry name" value="WH-like_DNA-bd_sf"/>
</dbReference>